<evidence type="ECO:0000313" key="24">
    <source>
        <dbReference type="Ensembl" id="ENSLACP00000009353.1"/>
    </source>
</evidence>
<dbReference type="STRING" id="7897.ENSLACP00000009353"/>
<dbReference type="InterPro" id="IPR057318">
    <property type="entry name" value="RENR_N"/>
</dbReference>
<name>H3AI82_LATCH</name>
<dbReference type="OMA" id="QYAVIFN"/>
<dbReference type="GO" id="GO:0030665">
    <property type="term" value="C:clathrin-coated vesicle membrane"/>
    <property type="evidence" value="ECO:0007669"/>
    <property type="project" value="UniProtKB-SubCell"/>
</dbReference>
<evidence type="ECO:0000256" key="14">
    <source>
        <dbReference type="ARBA" id="ARBA00029430"/>
    </source>
</evidence>
<organism evidence="24 25">
    <name type="scientific">Latimeria chalumnae</name>
    <name type="common">Coelacanth</name>
    <dbReference type="NCBI Taxonomy" id="7897"/>
    <lineage>
        <taxon>Eukaryota</taxon>
        <taxon>Metazoa</taxon>
        <taxon>Chordata</taxon>
        <taxon>Craniata</taxon>
        <taxon>Vertebrata</taxon>
        <taxon>Euteleostomi</taxon>
        <taxon>Coelacanthiformes</taxon>
        <taxon>Coelacanthidae</taxon>
        <taxon>Latimeria</taxon>
    </lineage>
</organism>
<feature type="domain" description="Renin receptor-like C-terminal transmembrane spanning segment" evidence="22">
    <location>
        <begin position="292"/>
        <end position="367"/>
    </location>
</feature>
<proteinExistence type="predicted"/>
<evidence type="ECO:0000256" key="17">
    <source>
        <dbReference type="ARBA" id="ARBA00031536"/>
    </source>
</evidence>
<dbReference type="Pfam" id="PF07850">
    <property type="entry name" value="Renin_r"/>
    <property type="match status" value="1"/>
</dbReference>
<dbReference type="GeneID" id="102360219"/>
<dbReference type="GO" id="GO:0009897">
    <property type="term" value="C:external side of plasma membrane"/>
    <property type="evidence" value="ECO:0007669"/>
    <property type="project" value="TreeGrafter"/>
</dbReference>
<keyword evidence="6 21" id="KW-0812">Transmembrane</keyword>
<evidence type="ECO:0000256" key="8">
    <source>
        <dbReference type="ARBA" id="ARBA00022824"/>
    </source>
</evidence>
<evidence type="ECO:0000256" key="19">
    <source>
        <dbReference type="ARBA" id="ARBA00045569"/>
    </source>
</evidence>
<evidence type="ECO:0000256" key="16">
    <source>
        <dbReference type="ARBA" id="ARBA00030875"/>
    </source>
</evidence>
<dbReference type="eggNOG" id="KOG4737">
    <property type="taxonomic scope" value="Eukaryota"/>
</dbReference>
<evidence type="ECO:0000256" key="18">
    <source>
        <dbReference type="ARBA" id="ARBA00032473"/>
    </source>
</evidence>
<accession>H3AI82</accession>
<dbReference type="Ensembl" id="ENSLACT00000009424.1">
    <property type="protein sequence ID" value="ENSLACP00000009353.1"/>
    <property type="gene ID" value="ENSLACG00000008251.1"/>
</dbReference>
<dbReference type="PANTHER" id="PTHR13351:SF1">
    <property type="entry name" value="RENIN RECEPTOR"/>
    <property type="match status" value="1"/>
</dbReference>
<evidence type="ECO:0000256" key="2">
    <source>
        <dbReference type="ARBA" id="ARBA00004352"/>
    </source>
</evidence>
<sequence>MAAETGLWRSAGKMTRLLFKLLLVSSVLTAGVFGDRFTVLRTPQYVTFQDGDWQLAGERIPDVAALSLGFSVEEDLSWPGLAVGSLFHRPRANILVTVRGVDELTLPESVNSYPIDNAVPFTLDSVANTIHSMFSEETPVVLQLTPSEERLYMVGRANTVFEDLPVTLRQIRDRLFQENSILNLLPVNTLSRNNEVDLLFLSELQVLNDISSLLSRHKHLAKDYSPDLFAVELAGLEEIEKHYGQDSQQFKDASQILADILQKFADEMFNIYNGNAVVELVTVKTFDAPLVRKTRSILESKQISNPGSPYNLAYQYNFNYAVVFNIILWIMVGLALAVIVVSYSLWNMDPGYDSIIYRMTNQKIRMD</sequence>
<evidence type="ECO:0000259" key="22">
    <source>
        <dbReference type="Pfam" id="PF07850"/>
    </source>
</evidence>
<evidence type="ECO:0000256" key="7">
    <source>
        <dbReference type="ARBA" id="ARBA00022729"/>
    </source>
</evidence>
<comment type="subunit">
    <text evidence="20">Interacts with renin. Accessory component of the multisubunit proton-transporting vacuolar (V)-ATPase protein pump. Interacts (via N-terminus) with ATP6AP1 (via N-terminus). Interacts with ATP6V0D1; ATP6V0D1 is a V-ATPase complex subunit and the interaction promotes V-ATPase complex assembly. Interacts with TMEM9; TMEM9 is a V-ATPase assembly regulator and the interaction induces the interaction with ATP6V0D1. Interacts with VMA21 (via N-terminus); VMA21 is a V-ATPase accessory component.</text>
</comment>
<evidence type="ECO:0000256" key="21">
    <source>
        <dbReference type="SAM" id="Phobius"/>
    </source>
</evidence>
<dbReference type="EMBL" id="AFYH01063860">
    <property type="status" value="NOT_ANNOTATED_CDS"/>
    <property type="molecule type" value="Genomic_DNA"/>
</dbReference>
<evidence type="ECO:0000256" key="9">
    <source>
        <dbReference type="ARBA" id="ARBA00022989"/>
    </source>
</evidence>
<dbReference type="GO" id="GO:0030672">
    <property type="term" value="C:synaptic vesicle membrane"/>
    <property type="evidence" value="ECO:0007669"/>
    <property type="project" value="UniProtKB-SubCell"/>
</dbReference>
<feature type="transmembrane region" description="Helical" evidence="21">
    <location>
        <begin position="318"/>
        <end position="346"/>
    </location>
</feature>
<dbReference type="OrthoDB" id="7866065at2759"/>
<evidence type="ECO:0000256" key="13">
    <source>
        <dbReference type="ARBA" id="ARBA00029429"/>
    </source>
</evidence>
<dbReference type="FunCoup" id="H3AI82">
    <property type="interactions" value="906"/>
</dbReference>
<evidence type="ECO:0000256" key="1">
    <source>
        <dbReference type="ARBA" id="ARBA00004115"/>
    </source>
</evidence>
<evidence type="ECO:0000259" key="23">
    <source>
        <dbReference type="Pfam" id="PF25294"/>
    </source>
</evidence>
<dbReference type="RefSeq" id="XP_005995316.1">
    <property type="nucleotide sequence ID" value="XM_005995254.3"/>
</dbReference>
<evidence type="ECO:0000256" key="4">
    <source>
        <dbReference type="ARBA" id="ARBA00022475"/>
    </source>
</evidence>
<keyword evidence="4" id="KW-1003">Cell membrane</keyword>
<keyword evidence="10 21" id="KW-0472">Membrane</keyword>
<dbReference type="Bgee" id="ENSLACG00000008251">
    <property type="expression patterns" value="Expressed in pelvic fin and 6 other cell types or tissues"/>
</dbReference>
<comment type="function">
    <text evidence="19">Multifunctional protein which functions as a renin, prorenin cellular receptor and is involved in the assembly of the lysosomal proton-transporting V-type ATPase (V-ATPase) and the acidification of the endo-lysosomal system. May mediate renin-dependent cellular responses by activating ERK1 and ERK2. By increasing the catalytic efficiency of renin in AGT/angiotensinogen conversion to angiotensin I, may also play a role in the renin-angiotensin system (RAS). Through its function in V-type ATPase (v-ATPase) assembly and acidification of the lysosome it regulates protein degradation and may control different signaling pathways important for proper brain development, synapse morphology and synaptic transmission.</text>
</comment>
<comment type="subcellular location">
    <subcellularLocation>
        <location evidence="13">Cell projection</location>
        <location evidence="13">Dendritic spine membrane</location>
        <topology evidence="13">Single-pass type I membrane protein</topology>
    </subcellularLocation>
    <subcellularLocation>
        <location evidence="15">Cytoplasmic vesicle</location>
        <location evidence="15">Autophagosome membrane</location>
        <topology evidence="15">Single-pass type I membrane protein</topology>
    </subcellularLocation>
    <subcellularLocation>
        <location evidence="14">Cytoplasmic vesicle</location>
        <location evidence="14">Clathrin-coated vesicle membrane</location>
        <topology evidence="14">Single-pass type I membrane protein</topology>
    </subcellularLocation>
    <subcellularLocation>
        <location evidence="12">Cytoplasmic vesicle</location>
        <location evidence="12">Secretory vesicle</location>
        <location evidence="12">Synaptic vesicle membrane</location>
        <topology evidence="12">Single-pass type I membrane protein</topology>
    </subcellularLocation>
    <subcellularLocation>
        <location evidence="1">Endoplasmic reticulum membrane</location>
        <topology evidence="1">Single-pass type I membrane protein</topology>
    </subcellularLocation>
    <subcellularLocation>
        <location evidence="2">Lysosome membrane</location>
        <topology evidence="2">Single-pass type I membrane protein</topology>
    </subcellularLocation>
</comment>
<dbReference type="KEGG" id="lcm:102360219"/>
<dbReference type="Pfam" id="PF25294">
    <property type="entry name" value="RENR_N"/>
    <property type="match status" value="1"/>
</dbReference>
<gene>
    <name evidence="24" type="primary">ATP6AP2</name>
</gene>
<dbReference type="PANTHER" id="PTHR13351">
    <property type="entry name" value="RENIN RECEPTOR"/>
    <property type="match status" value="1"/>
</dbReference>
<evidence type="ECO:0000256" key="10">
    <source>
        <dbReference type="ARBA" id="ARBA00023136"/>
    </source>
</evidence>
<evidence type="ECO:0000256" key="12">
    <source>
        <dbReference type="ARBA" id="ARBA00029428"/>
    </source>
</evidence>
<dbReference type="GO" id="GO:0035622">
    <property type="term" value="P:intrahepatic bile duct development"/>
    <property type="evidence" value="ECO:0007669"/>
    <property type="project" value="Ensembl"/>
</dbReference>
<reference evidence="24" key="2">
    <citation type="submission" date="2025-08" db="UniProtKB">
        <authorList>
            <consortium name="Ensembl"/>
        </authorList>
    </citation>
    <scope>IDENTIFICATION</scope>
</reference>
<keyword evidence="25" id="KW-1185">Reference proteome</keyword>
<evidence type="ECO:0000256" key="15">
    <source>
        <dbReference type="ARBA" id="ARBA00029432"/>
    </source>
</evidence>
<dbReference type="CTD" id="10159"/>
<keyword evidence="7" id="KW-0732">Signal</keyword>
<evidence type="ECO:0000256" key="5">
    <source>
        <dbReference type="ARBA" id="ARBA00022685"/>
    </source>
</evidence>
<dbReference type="GO" id="GO:0038023">
    <property type="term" value="F:signaling receptor activity"/>
    <property type="evidence" value="ECO:0007669"/>
    <property type="project" value="InterPro"/>
</dbReference>
<protein>
    <recommendedName>
        <fullName evidence="3">Renin receptor</fullName>
    </recommendedName>
    <alternativeName>
        <fullName evidence="18">ATPase H(+)-transporting lysosomal accessory protein 2</fullName>
    </alternativeName>
    <alternativeName>
        <fullName evidence="17">ATPase H(+)-transporting lysosomal-interacting protein 2</fullName>
    </alternativeName>
    <alternativeName>
        <fullName evidence="16">Renin/prorenin receptor</fullName>
    </alternativeName>
</protein>
<evidence type="ECO:0000313" key="25">
    <source>
        <dbReference type="Proteomes" id="UP000008672"/>
    </source>
</evidence>
<evidence type="ECO:0000256" key="20">
    <source>
        <dbReference type="ARBA" id="ARBA00046601"/>
    </source>
</evidence>
<dbReference type="GO" id="GO:0005789">
    <property type="term" value="C:endoplasmic reticulum membrane"/>
    <property type="evidence" value="ECO:0007669"/>
    <property type="project" value="UniProtKB-SubCell"/>
</dbReference>
<keyword evidence="11" id="KW-0675">Receptor</keyword>
<reference evidence="24" key="3">
    <citation type="submission" date="2025-09" db="UniProtKB">
        <authorList>
            <consortium name="Ensembl"/>
        </authorList>
    </citation>
    <scope>IDENTIFICATION</scope>
</reference>
<keyword evidence="9 21" id="KW-1133">Transmembrane helix</keyword>
<reference evidence="25" key="1">
    <citation type="submission" date="2011-08" db="EMBL/GenBank/DDBJ databases">
        <title>The draft genome of Latimeria chalumnae.</title>
        <authorList>
            <person name="Di Palma F."/>
            <person name="Alfoldi J."/>
            <person name="Johnson J."/>
            <person name="Berlin A."/>
            <person name="Gnerre S."/>
            <person name="Jaffe D."/>
            <person name="MacCallum I."/>
            <person name="Young S."/>
            <person name="Walker B.J."/>
            <person name="Lander E."/>
            <person name="Lindblad-Toh K."/>
        </authorList>
    </citation>
    <scope>NUCLEOTIDE SEQUENCE [LARGE SCALE GENOMIC DNA]</scope>
    <source>
        <strain evidence="25">Wild caught</strain>
    </source>
</reference>
<dbReference type="GO" id="GO:0000421">
    <property type="term" value="C:autophagosome membrane"/>
    <property type="evidence" value="ECO:0007669"/>
    <property type="project" value="UniProtKB-SubCell"/>
</dbReference>
<keyword evidence="5" id="KW-0165">Cleavage on pair of basic residues</keyword>
<dbReference type="AlphaFoldDB" id="H3AI82"/>
<evidence type="ECO:0000256" key="11">
    <source>
        <dbReference type="ARBA" id="ARBA00023170"/>
    </source>
</evidence>
<dbReference type="GO" id="GO:0030177">
    <property type="term" value="P:positive regulation of Wnt signaling pathway"/>
    <property type="evidence" value="ECO:0007669"/>
    <property type="project" value="TreeGrafter"/>
</dbReference>
<dbReference type="GO" id="GO:0032591">
    <property type="term" value="C:dendritic spine membrane"/>
    <property type="evidence" value="ECO:0007669"/>
    <property type="project" value="UniProtKB-SubCell"/>
</dbReference>
<dbReference type="GeneTree" id="ENSGT00390000008856"/>
<dbReference type="EMBL" id="AFYH01063859">
    <property type="status" value="NOT_ANNOTATED_CDS"/>
    <property type="molecule type" value="Genomic_DNA"/>
</dbReference>
<keyword evidence="8" id="KW-0256">Endoplasmic reticulum</keyword>
<dbReference type="Proteomes" id="UP000008672">
    <property type="component" value="Unassembled WGS sequence"/>
</dbReference>
<dbReference type="InterPro" id="IPR056780">
    <property type="entry name" value="Renin_r_C"/>
</dbReference>
<dbReference type="GO" id="GO:0045176">
    <property type="term" value="P:apical protein localization"/>
    <property type="evidence" value="ECO:0007669"/>
    <property type="project" value="Ensembl"/>
</dbReference>
<evidence type="ECO:0000256" key="3">
    <source>
        <dbReference type="ARBA" id="ARBA00014237"/>
    </source>
</evidence>
<dbReference type="InterPro" id="IPR012493">
    <property type="entry name" value="Renin_rcpt"/>
</dbReference>
<dbReference type="InParanoid" id="H3AI82"/>
<dbReference type="GO" id="GO:0005765">
    <property type="term" value="C:lysosomal membrane"/>
    <property type="evidence" value="ECO:0007669"/>
    <property type="project" value="UniProtKB-SubCell"/>
</dbReference>
<evidence type="ECO:0000256" key="6">
    <source>
        <dbReference type="ARBA" id="ARBA00022692"/>
    </source>
</evidence>
<feature type="domain" description="Renin receptor N-terminal" evidence="23">
    <location>
        <begin position="34"/>
        <end position="284"/>
    </location>
</feature>